<gene>
    <name evidence="2" type="ORF">GCM10023350_04920</name>
</gene>
<dbReference type="EMBL" id="BAABKN010000005">
    <property type="protein sequence ID" value="GAA4725400.1"/>
    <property type="molecule type" value="Genomic_DNA"/>
</dbReference>
<evidence type="ECO:0000313" key="3">
    <source>
        <dbReference type="Proteomes" id="UP001499882"/>
    </source>
</evidence>
<organism evidence="2 3">
    <name type="scientific">Nocardioides endophyticus</name>
    <dbReference type="NCBI Taxonomy" id="1353775"/>
    <lineage>
        <taxon>Bacteria</taxon>
        <taxon>Bacillati</taxon>
        <taxon>Actinomycetota</taxon>
        <taxon>Actinomycetes</taxon>
        <taxon>Propionibacteriales</taxon>
        <taxon>Nocardioidaceae</taxon>
        <taxon>Nocardioides</taxon>
    </lineage>
</organism>
<reference evidence="3" key="1">
    <citation type="journal article" date="2019" name="Int. J. Syst. Evol. Microbiol.">
        <title>The Global Catalogue of Microorganisms (GCM) 10K type strain sequencing project: providing services to taxonomists for standard genome sequencing and annotation.</title>
        <authorList>
            <consortium name="The Broad Institute Genomics Platform"/>
            <consortium name="The Broad Institute Genome Sequencing Center for Infectious Disease"/>
            <person name="Wu L."/>
            <person name="Ma J."/>
        </authorList>
    </citation>
    <scope>NUCLEOTIDE SEQUENCE [LARGE SCALE GENOMIC DNA]</scope>
    <source>
        <strain evidence="3">JCM 18532</strain>
    </source>
</reference>
<name>A0ABP8YDE8_9ACTN</name>
<keyword evidence="2" id="KW-0503">Monooxygenase</keyword>
<dbReference type="Pfam" id="PF03992">
    <property type="entry name" value="ABM"/>
    <property type="match status" value="1"/>
</dbReference>
<keyword evidence="3" id="KW-1185">Reference proteome</keyword>
<protein>
    <submittedName>
        <fullName evidence="2">Antibiotic biosynthesis monooxygenase</fullName>
    </submittedName>
</protein>
<dbReference type="Gene3D" id="3.30.70.100">
    <property type="match status" value="1"/>
</dbReference>
<comment type="caution">
    <text evidence="2">The sequence shown here is derived from an EMBL/GenBank/DDBJ whole genome shotgun (WGS) entry which is preliminary data.</text>
</comment>
<dbReference type="GO" id="GO:0004497">
    <property type="term" value="F:monooxygenase activity"/>
    <property type="evidence" value="ECO:0007669"/>
    <property type="project" value="UniProtKB-KW"/>
</dbReference>
<dbReference type="SUPFAM" id="SSF54909">
    <property type="entry name" value="Dimeric alpha+beta barrel"/>
    <property type="match status" value="1"/>
</dbReference>
<dbReference type="Proteomes" id="UP001499882">
    <property type="component" value="Unassembled WGS sequence"/>
</dbReference>
<dbReference type="InterPro" id="IPR007138">
    <property type="entry name" value="ABM_dom"/>
</dbReference>
<dbReference type="PROSITE" id="PS51725">
    <property type="entry name" value="ABM"/>
    <property type="match status" value="1"/>
</dbReference>
<dbReference type="RefSeq" id="WP_345524972.1">
    <property type="nucleotide sequence ID" value="NZ_BAABKN010000005.1"/>
</dbReference>
<proteinExistence type="predicted"/>
<dbReference type="InterPro" id="IPR011008">
    <property type="entry name" value="Dimeric_a/b-barrel"/>
</dbReference>
<evidence type="ECO:0000313" key="2">
    <source>
        <dbReference type="EMBL" id="GAA4725400.1"/>
    </source>
</evidence>
<feature type="domain" description="ABM" evidence="1">
    <location>
        <begin position="3"/>
        <end position="92"/>
    </location>
</feature>
<evidence type="ECO:0000259" key="1">
    <source>
        <dbReference type="PROSITE" id="PS51725"/>
    </source>
</evidence>
<keyword evidence="2" id="KW-0560">Oxidoreductase</keyword>
<accession>A0ABP8YDE8</accession>
<sequence length="98" mass="11152">MAITKTLELHFKPEALDDARTVVRRALKETRAFDGNLGVNVLVDRDDRSHWILYERWESQEHNDAYHEFRAGPGVITDLGPLLAGPPAHGWFTIDDSI</sequence>